<gene>
    <name evidence="2" type="ORF">WMY93_008373</name>
</gene>
<dbReference type="AlphaFoldDB" id="A0AAW0PJ35"/>
<accession>A0AAW0PJ35</accession>
<dbReference type="EMBL" id="JBBPFD010000005">
    <property type="protein sequence ID" value="KAK7926063.1"/>
    <property type="molecule type" value="Genomic_DNA"/>
</dbReference>
<sequence>MLKCLHLCSAEDDARNQAARETPAYDELGQIKPVYSQIVQACKENYHPQQEISINERMVSTKTRGIQTQPEYKLFVMIESATGYTWNMYISTATSKKRLSYESVMNLLDTNALGTGYHVYVDDFYTSSQLFRDLLAKRTGVCGTRHNKMDQRRRPAVRKVERPTRSHDVFNDTSSVQRRDRFQARQTRRRRVQVDLPVPTPVKAHDEFMREVDASDAVIGYHKVSHKAKKWFRFLFYHFVDIAVVNSLVLYNEANKDDTLTKIEFNESLISGLAKRGSGSTSAVRETPRPVSEKITHYLVYLTEGEPAGLDGQTRCRKCQRETAVGCKTCQVPLCFLPERNCYAAWHD</sequence>
<protein>
    <recommendedName>
        <fullName evidence="1">PiggyBac transposable element-derived protein domain-containing protein</fullName>
    </recommendedName>
</protein>
<reference evidence="3" key="1">
    <citation type="submission" date="2024-04" db="EMBL/GenBank/DDBJ databases">
        <title>Salinicola lusitanus LLJ914,a marine bacterium isolated from the Okinawa Trough.</title>
        <authorList>
            <person name="Li J."/>
        </authorList>
    </citation>
    <scope>NUCLEOTIDE SEQUENCE [LARGE SCALE GENOMIC DNA]</scope>
</reference>
<feature type="domain" description="PiggyBac transposable element-derived protein" evidence="1">
    <location>
        <begin position="18"/>
        <end position="247"/>
    </location>
</feature>
<keyword evidence="3" id="KW-1185">Reference proteome</keyword>
<dbReference type="InterPro" id="IPR029526">
    <property type="entry name" value="PGBD"/>
</dbReference>
<name>A0AAW0PJ35_9GOBI</name>
<dbReference type="Proteomes" id="UP001460270">
    <property type="component" value="Unassembled WGS sequence"/>
</dbReference>
<dbReference type="Pfam" id="PF13843">
    <property type="entry name" value="DDE_Tnp_1_7"/>
    <property type="match status" value="1"/>
</dbReference>
<evidence type="ECO:0000313" key="2">
    <source>
        <dbReference type="EMBL" id="KAK7926063.1"/>
    </source>
</evidence>
<dbReference type="PANTHER" id="PTHR46599">
    <property type="entry name" value="PIGGYBAC TRANSPOSABLE ELEMENT-DERIVED PROTEIN 4"/>
    <property type="match status" value="1"/>
</dbReference>
<dbReference type="PANTHER" id="PTHR46599:SF3">
    <property type="entry name" value="PIGGYBAC TRANSPOSABLE ELEMENT-DERIVED PROTEIN 4"/>
    <property type="match status" value="1"/>
</dbReference>
<organism evidence="2 3">
    <name type="scientific">Mugilogobius chulae</name>
    <name type="common">yellowstripe goby</name>
    <dbReference type="NCBI Taxonomy" id="88201"/>
    <lineage>
        <taxon>Eukaryota</taxon>
        <taxon>Metazoa</taxon>
        <taxon>Chordata</taxon>
        <taxon>Craniata</taxon>
        <taxon>Vertebrata</taxon>
        <taxon>Euteleostomi</taxon>
        <taxon>Actinopterygii</taxon>
        <taxon>Neopterygii</taxon>
        <taxon>Teleostei</taxon>
        <taxon>Neoteleostei</taxon>
        <taxon>Acanthomorphata</taxon>
        <taxon>Gobiaria</taxon>
        <taxon>Gobiiformes</taxon>
        <taxon>Gobioidei</taxon>
        <taxon>Gobiidae</taxon>
        <taxon>Gobionellinae</taxon>
        <taxon>Mugilogobius</taxon>
    </lineage>
</organism>
<evidence type="ECO:0000259" key="1">
    <source>
        <dbReference type="Pfam" id="PF13843"/>
    </source>
</evidence>
<evidence type="ECO:0000313" key="3">
    <source>
        <dbReference type="Proteomes" id="UP001460270"/>
    </source>
</evidence>
<comment type="caution">
    <text evidence="2">The sequence shown here is derived from an EMBL/GenBank/DDBJ whole genome shotgun (WGS) entry which is preliminary data.</text>
</comment>
<proteinExistence type="predicted"/>